<dbReference type="GO" id="GO:0045333">
    <property type="term" value="P:cellular respiration"/>
    <property type="evidence" value="ECO:0007669"/>
    <property type="project" value="InterPro"/>
</dbReference>
<dbReference type="OrthoDB" id="9804759at2"/>
<gene>
    <name evidence="4" type="ORF">EV695_0260</name>
</gene>
<dbReference type="InterPro" id="IPR023393">
    <property type="entry name" value="START-like_dom_sf"/>
</dbReference>
<dbReference type="Pfam" id="PF03364">
    <property type="entry name" value="Polyketide_cyc"/>
    <property type="match status" value="1"/>
</dbReference>
<dbReference type="CDD" id="cd07813">
    <property type="entry name" value="COQ10p_like"/>
    <property type="match status" value="1"/>
</dbReference>
<dbReference type="Proteomes" id="UP000294887">
    <property type="component" value="Unassembled WGS sequence"/>
</dbReference>
<accession>A0A4R1F742</accession>
<proteinExistence type="inferred from homology"/>
<evidence type="ECO:0000259" key="3">
    <source>
        <dbReference type="Pfam" id="PF03364"/>
    </source>
</evidence>
<organism evidence="4 5">
    <name type="scientific">Cocleimonas flava</name>
    <dbReference type="NCBI Taxonomy" id="634765"/>
    <lineage>
        <taxon>Bacteria</taxon>
        <taxon>Pseudomonadati</taxon>
        <taxon>Pseudomonadota</taxon>
        <taxon>Gammaproteobacteria</taxon>
        <taxon>Thiotrichales</taxon>
        <taxon>Thiotrichaceae</taxon>
        <taxon>Cocleimonas</taxon>
    </lineage>
</organism>
<comment type="caution">
    <text evidence="4">The sequence shown here is derived from an EMBL/GenBank/DDBJ whole genome shotgun (WGS) entry which is preliminary data.</text>
</comment>
<dbReference type="GO" id="GO:0048039">
    <property type="term" value="F:ubiquinone binding"/>
    <property type="evidence" value="ECO:0007669"/>
    <property type="project" value="InterPro"/>
</dbReference>
<comment type="similarity">
    <text evidence="1">Belongs to the ribosome association toxin RatA family.</text>
</comment>
<name>A0A4R1F742_9GAMM</name>
<dbReference type="RefSeq" id="WP_131904111.1">
    <property type="nucleotide sequence ID" value="NZ_BAAAFU010000008.1"/>
</dbReference>
<keyword evidence="5" id="KW-1185">Reference proteome</keyword>
<feature type="domain" description="Coenzyme Q-binding protein COQ10 START" evidence="3">
    <location>
        <begin position="10"/>
        <end position="134"/>
    </location>
</feature>
<dbReference type="InterPro" id="IPR005031">
    <property type="entry name" value="COQ10_START"/>
</dbReference>
<protein>
    <submittedName>
        <fullName evidence="4">Ribosome-associated toxin RatA of RatAB toxin-antitoxin module</fullName>
    </submittedName>
</protein>
<dbReference type="PANTHER" id="PTHR12901">
    <property type="entry name" value="SPERM PROTEIN HOMOLOG"/>
    <property type="match status" value="1"/>
</dbReference>
<dbReference type="AlphaFoldDB" id="A0A4R1F742"/>
<dbReference type="SUPFAM" id="SSF55961">
    <property type="entry name" value="Bet v1-like"/>
    <property type="match status" value="1"/>
</dbReference>
<reference evidence="4 5" key="1">
    <citation type="submission" date="2019-03" db="EMBL/GenBank/DDBJ databases">
        <title>Genomic Encyclopedia of Type Strains, Phase IV (KMG-IV): sequencing the most valuable type-strain genomes for metagenomic binning, comparative biology and taxonomic classification.</title>
        <authorList>
            <person name="Goeker M."/>
        </authorList>
    </citation>
    <scope>NUCLEOTIDE SEQUENCE [LARGE SCALE GENOMIC DNA]</scope>
    <source>
        <strain evidence="4 5">DSM 24830</strain>
    </source>
</reference>
<dbReference type="EMBL" id="SMFQ01000002">
    <property type="protein sequence ID" value="TCJ88414.1"/>
    <property type="molecule type" value="Genomic_DNA"/>
</dbReference>
<evidence type="ECO:0000313" key="5">
    <source>
        <dbReference type="Proteomes" id="UP000294887"/>
    </source>
</evidence>
<evidence type="ECO:0000313" key="4">
    <source>
        <dbReference type="EMBL" id="TCJ88414.1"/>
    </source>
</evidence>
<keyword evidence="2" id="KW-1277">Toxin-antitoxin system</keyword>
<evidence type="ECO:0000256" key="1">
    <source>
        <dbReference type="ARBA" id="ARBA00008918"/>
    </source>
</evidence>
<evidence type="ECO:0000256" key="2">
    <source>
        <dbReference type="ARBA" id="ARBA00022649"/>
    </source>
</evidence>
<sequence length="143" mass="15874">MSQVNKSALVPYSAEQMYKLVDDVSSYQQFLPWCGSSEEISREGNTVVGSVTISKGSVKKSFTTKNILTENQQIEMTLVDGPFKKLHGFWTFKELKPGACKVSLDLEYEFSSKILSVVVGPVFNQVANTMVDSFVKQAKVVYG</sequence>
<dbReference type="PANTHER" id="PTHR12901:SF10">
    <property type="entry name" value="COENZYME Q-BINDING PROTEIN COQ10, MITOCHONDRIAL"/>
    <property type="match status" value="1"/>
</dbReference>
<dbReference type="InterPro" id="IPR044996">
    <property type="entry name" value="COQ10-like"/>
</dbReference>
<dbReference type="Gene3D" id="3.30.530.20">
    <property type="match status" value="1"/>
</dbReference>